<name>B8JAU9_ANAD2</name>
<comment type="pathway">
    <text evidence="5">Quinol/quinone metabolism; menaquinone biosynthesis; menaquinol from 1,4-dihydroxy-2-naphthoate: step 2/2.</text>
</comment>
<dbReference type="GO" id="GO:0032259">
    <property type="term" value="P:methylation"/>
    <property type="evidence" value="ECO:0007669"/>
    <property type="project" value="UniProtKB-KW"/>
</dbReference>
<dbReference type="PANTHER" id="PTHR43591:SF24">
    <property type="entry name" value="2-METHOXY-6-POLYPRENYL-1,4-BENZOQUINOL METHYLASE, MITOCHONDRIAL"/>
    <property type="match status" value="1"/>
</dbReference>
<evidence type="ECO:0000256" key="1">
    <source>
        <dbReference type="ARBA" id="ARBA00022428"/>
    </source>
</evidence>
<evidence type="ECO:0000256" key="5">
    <source>
        <dbReference type="HAMAP-Rule" id="MF_01813"/>
    </source>
</evidence>
<dbReference type="NCBIfam" id="TIGR01934">
    <property type="entry name" value="MenG_MenH_UbiE"/>
    <property type="match status" value="1"/>
</dbReference>
<feature type="binding site" evidence="5">
    <location>
        <position position="86"/>
    </location>
    <ligand>
        <name>S-adenosyl-L-methionine</name>
        <dbReference type="ChEBI" id="CHEBI:59789"/>
    </ligand>
</feature>
<dbReference type="InterPro" id="IPR029063">
    <property type="entry name" value="SAM-dependent_MTases_sf"/>
</dbReference>
<keyword evidence="6" id="KW-0830">Ubiquinone</keyword>
<keyword evidence="1 5" id="KW-0474">Menaquinone biosynthesis</keyword>
<keyword evidence="2 5" id="KW-0489">Methyltransferase</keyword>
<dbReference type="EMBL" id="CP001359">
    <property type="protein sequence ID" value="ACL63760.1"/>
    <property type="molecule type" value="Genomic_DNA"/>
</dbReference>
<evidence type="ECO:0000313" key="7">
    <source>
        <dbReference type="Proteomes" id="UP000007089"/>
    </source>
</evidence>
<keyword evidence="7" id="KW-1185">Reference proteome</keyword>
<evidence type="ECO:0000256" key="2">
    <source>
        <dbReference type="ARBA" id="ARBA00022603"/>
    </source>
</evidence>
<comment type="caution">
    <text evidence="5">Lacks conserved residue(s) required for the propagation of feature annotation.</text>
</comment>
<dbReference type="GO" id="GO:0043770">
    <property type="term" value="F:demethylmenaquinone methyltransferase activity"/>
    <property type="evidence" value="ECO:0007669"/>
    <property type="project" value="UniProtKB-UniRule"/>
</dbReference>
<dbReference type="GO" id="GO:0006744">
    <property type="term" value="P:ubiquinone biosynthetic process"/>
    <property type="evidence" value="ECO:0007669"/>
    <property type="project" value="UniProtKB-UniPathway"/>
</dbReference>
<evidence type="ECO:0000313" key="6">
    <source>
        <dbReference type="EMBL" id="ACL63760.1"/>
    </source>
</evidence>
<dbReference type="UniPathway" id="UPA00232"/>
<dbReference type="PANTHER" id="PTHR43591">
    <property type="entry name" value="METHYLTRANSFERASE"/>
    <property type="match status" value="1"/>
</dbReference>
<keyword evidence="3 5" id="KW-0808">Transferase</keyword>
<protein>
    <recommendedName>
        <fullName evidence="5">Demethylmenaquinone methyltransferase</fullName>
        <ecNumber evidence="5">2.1.1.163</ecNumber>
    </recommendedName>
</protein>
<dbReference type="KEGG" id="acp:A2cp1_0403"/>
<dbReference type="SUPFAM" id="SSF53335">
    <property type="entry name" value="S-adenosyl-L-methionine-dependent methyltransferases"/>
    <property type="match status" value="1"/>
</dbReference>
<keyword evidence="4 5" id="KW-0949">S-adenosyl-L-methionine</keyword>
<reference evidence="6" key="1">
    <citation type="submission" date="2009-01" db="EMBL/GenBank/DDBJ databases">
        <title>Complete sequence of Anaeromyxobacter dehalogenans 2CP-1.</title>
        <authorList>
            <consortium name="US DOE Joint Genome Institute"/>
            <person name="Lucas S."/>
            <person name="Copeland A."/>
            <person name="Lapidus A."/>
            <person name="Glavina del Rio T."/>
            <person name="Dalin E."/>
            <person name="Tice H."/>
            <person name="Bruce D."/>
            <person name="Goodwin L."/>
            <person name="Pitluck S."/>
            <person name="Saunders E."/>
            <person name="Brettin T."/>
            <person name="Detter J.C."/>
            <person name="Han C."/>
            <person name="Larimer F."/>
            <person name="Land M."/>
            <person name="Hauser L."/>
            <person name="Kyrpides N."/>
            <person name="Ovchinnikova G."/>
            <person name="Beliaev A.S."/>
            <person name="Richardson P."/>
        </authorList>
    </citation>
    <scope>NUCLEOTIDE SEQUENCE</scope>
    <source>
        <strain evidence="6">2CP-1</strain>
    </source>
</reference>
<evidence type="ECO:0000256" key="3">
    <source>
        <dbReference type="ARBA" id="ARBA00022679"/>
    </source>
</evidence>
<accession>B8JAU9</accession>
<dbReference type="InterPro" id="IPR004033">
    <property type="entry name" value="UbiE/COQ5_MeTrFase"/>
</dbReference>
<sequence>MSVNVPLPGEAHRGSAVRAMFDRIAPRYDLLNRVMTLKVDQAWRRRLLSDLAPKDGERMLDLCAGTMDVADLARRRAPGLRVTGADFSMQMLRRGVEKTALPASQADAMALPFLDARFDLATVTFGMRNLERYEVGLAELARVLRPGGRLGVLEFFRSESRGSRLVHGAYNRLALPVLGRILSPDPEAYRYLVASMERFASRVEFEDAARRAGFREVRGETLFPGVCGLVTAVRA</sequence>
<dbReference type="HOGENOM" id="CLU_037990_0_0_7"/>
<dbReference type="Gene3D" id="3.40.50.150">
    <property type="entry name" value="Vaccinia Virus protein VP39"/>
    <property type="match status" value="1"/>
</dbReference>
<feature type="binding site" evidence="5">
    <location>
        <position position="66"/>
    </location>
    <ligand>
        <name>S-adenosyl-L-methionine</name>
        <dbReference type="ChEBI" id="CHEBI:59789"/>
    </ligand>
</feature>
<organism evidence="6 7">
    <name type="scientific">Anaeromyxobacter dehalogenans (strain ATCC BAA-258 / DSM 21875 / 2CP-1)</name>
    <dbReference type="NCBI Taxonomy" id="455488"/>
    <lineage>
        <taxon>Bacteria</taxon>
        <taxon>Pseudomonadati</taxon>
        <taxon>Myxococcota</taxon>
        <taxon>Myxococcia</taxon>
        <taxon>Myxococcales</taxon>
        <taxon>Cystobacterineae</taxon>
        <taxon>Anaeromyxobacteraceae</taxon>
        <taxon>Anaeromyxobacter</taxon>
    </lineage>
</organism>
<dbReference type="Proteomes" id="UP000007089">
    <property type="component" value="Chromosome"/>
</dbReference>
<evidence type="ECO:0000256" key="4">
    <source>
        <dbReference type="ARBA" id="ARBA00022691"/>
    </source>
</evidence>
<dbReference type="Pfam" id="PF01209">
    <property type="entry name" value="Ubie_methyltran"/>
    <property type="match status" value="1"/>
</dbReference>
<dbReference type="UniPathway" id="UPA00079">
    <property type="reaction ID" value="UER00169"/>
</dbReference>
<gene>
    <name evidence="5" type="primary">menG</name>
    <name evidence="6" type="ordered locus">A2cp1_0403</name>
</gene>
<comment type="function">
    <text evidence="5">Methyltransferase required for the conversion of demethylmenaquinol (DMKH2) to menaquinol (MKH2).</text>
</comment>
<feature type="binding site" evidence="5">
    <location>
        <begin position="107"/>
        <end position="108"/>
    </location>
    <ligand>
        <name>S-adenosyl-L-methionine</name>
        <dbReference type="ChEBI" id="CHEBI:59789"/>
    </ligand>
</feature>
<dbReference type="AlphaFoldDB" id="B8JAU9"/>
<proteinExistence type="inferred from homology"/>
<dbReference type="CDD" id="cd02440">
    <property type="entry name" value="AdoMet_MTases"/>
    <property type="match status" value="1"/>
</dbReference>
<comment type="catalytic activity">
    <reaction evidence="5">
        <text>a 2-demethylmenaquinol + S-adenosyl-L-methionine = a menaquinol + S-adenosyl-L-homocysteine + H(+)</text>
        <dbReference type="Rhea" id="RHEA:42640"/>
        <dbReference type="Rhea" id="RHEA-COMP:9539"/>
        <dbReference type="Rhea" id="RHEA-COMP:9563"/>
        <dbReference type="ChEBI" id="CHEBI:15378"/>
        <dbReference type="ChEBI" id="CHEBI:18151"/>
        <dbReference type="ChEBI" id="CHEBI:55437"/>
        <dbReference type="ChEBI" id="CHEBI:57856"/>
        <dbReference type="ChEBI" id="CHEBI:59789"/>
        <dbReference type="EC" id="2.1.1.163"/>
    </reaction>
</comment>
<dbReference type="PROSITE" id="PS51608">
    <property type="entry name" value="SAM_MT_UBIE"/>
    <property type="match status" value="1"/>
</dbReference>
<dbReference type="GO" id="GO:0009234">
    <property type="term" value="P:menaquinone biosynthetic process"/>
    <property type="evidence" value="ECO:0007669"/>
    <property type="project" value="UniProtKB-UniRule"/>
</dbReference>
<comment type="similarity">
    <text evidence="5">Belongs to the class I-like SAM-binding methyltransferase superfamily. MenG/UbiE family.</text>
</comment>
<dbReference type="EC" id="2.1.1.163" evidence="5"/>
<dbReference type="HAMAP" id="MF_01813">
    <property type="entry name" value="MenG_UbiE_methyltr"/>
    <property type="match status" value="1"/>
</dbReference>